<dbReference type="GeneID" id="59291143"/>
<evidence type="ECO:0000313" key="2">
    <source>
        <dbReference type="EMBL" id="KAF6232387.1"/>
    </source>
</evidence>
<proteinExistence type="predicted"/>
<accession>A0A8H6FPP0</accession>
<dbReference type="RefSeq" id="XP_037161816.1">
    <property type="nucleotide sequence ID" value="XM_037311382.1"/>
</dbReference>
<evidence type="ECO:0000313" key="3">
    <source>
        <dbReference type="Proteomes" id="UP000578531"/>
    </source>
</evidence>
<keyword evidence="3" id="KW-1185">Reference proteome</keyword>
<protein>
    <submittedName>
        <fullName evidence="2">Uncharacterized protein</fullName>
    </submittedName>
</protein>
<evidence type="ECO:0000256" key="1">
    <source>
        <dbReference type="SAM" id="MobiDB-lite"/>
    </source>
</evidence>
<comment type="caution">
    <text evidence="2">The sequence shown here is derived from an EMBL/GenBank/DDBJ whole genome shotgun (WGS) entry which is preliminary data.</text>
</comment>
<dbReference type="AlphaFoldDB" id="A0A8H6FPP0"/>
<gene>
    <name evidence="2" type="ORF">HO173_009492</name>
</gene>
<name>A0A8H6FPP0_9LECA</name>
<sequence>MTNIPHNDLPPTAYTIPTASGHRPRRRREERRRLLGVSHLGNSSDRDGEDFDVFAFGFDFHSERAAHRLIEGFGPAVYRRIRDAGVGEPMFMMRVGPSDLASLGRRALVNCAGNLVDIDQGIELFRRVLLQRLDFGAAADVVDEDGEIETVEVGYEVINLLTRSGGVIEYGGFELNVFVFALELGFGLLELFGVSAVQNDVETIGGKF</sequence>
<reference evidence="2 3" key="1">
    <citation type="journal article" date="2020" name="Genomics">
        <title>Complete, high-quality genomes from long-read metagenomic sequencing of two wolf lichen thalli reveals enigmatic genome architecture.</title>
        <authorList>
            <person name="McKenzie S.K."/>
            <person name="Walston R.F."/>
            <person name="Allen J.L."/>
        </authorList>
    </citation>
    <scope>NUCLEOTIDE SEQUENCE [LARGE SCALE GENOMIC DNA]</scope>
    <source>
        <strain evidence="2">WasteWater2</strain>
    </source>
</reference>
<organism evidence="2 3">
    <name type="scientific">Letharia columbiana</name>
    <dbReference type="NCBI Taxonomy" id="112416"/>
    <lineage>
        <taxon>Eukaryota</taxon>
        <taxon>Fungi</taxon>
        <taxon>Dikarya</taxon>
        <taxon>Ascomycota</taxon>
        <taxon>Pezizomycotina</taxon>
        <taxon>Lecanoromycetes</taxon>
        <taxon>OSLEUM clade</taxon>
        <taxon>Lecanoromycetidae</taxon>
        <taxon>Lecanorales</taxon>
        <taxon>Lecanorineae</taxon>
        <taxon>Parmeliaceae</taxon>
        <taxon>Letharia</taxon>
    </lineage>
</organism>
<dbReference type="Proteomes" id="UP000578531">
    <property type="component" value="Unassembled WGS sequence"/>
</dbReference>
<feature type="region of interest" description="Disordered" evidence="1">
    <location>
        <begin position="1"/>
        <end position="28"/>
    </location>
</feature>
<dbReference type="EMBL" id="JACCJC010000049">
    <property type="protein sequence ID" value="KAF6232387.1"/>
    <property type="molecule type" value="Genomic_DNA"/>
</dbReference>